<keyword evidence="1" id="KW-0677">Repeat</keyword>
<comment type="caution">
    <text evidence="5">The sequence shown here is derived from an EMBL/GenBank/DDBJ whole genome shotgun (WGS) entry which is preliminary data.</text>
</comment>
<dbReference type="InterPro" id="IPR000504">
    <property type="entry name" value="RRM_dom"/>
</dbReference>
<dbReference type="CDD" id="cd00590">
    <property type="entry name" value="RRM_SF"/>
    <property type="match status" value="1"/>
</dbReference>
<evidence type="ECO:0000313" key="6">
    <source>
        <dbReference type="Proteomes" id="UP001175271"/>
    </source>
</evidence>
<dbReference type="AlphaFoldDB" id="A0AA39I7U7"/>
<evidence type="ECO:0000256" key="1">
    <source>
        <dbReference type="ARBA" id="ARBA00022737"/>
    </source>
</evidence>
<gene>
    <name evidence="5" type="ORF">QR680_014146</name>
</gene>
<evidence type="ECO:0000256" key="2">
    <source>
        <dbReference type="ARBA" id="ARBA00022884"/>
    </source>
</evidence>
<accession>A0AA39I7U7</accession>
<evidence type="ECO:0000313" key="5">
    <source>
        <dbReference type="EMBL" id="KAK0419440.1"/>
    </source>
</evidence>
<dbReference type="SMART" id="SM00360">
    <property type="entry name" value="RRM"/>
    <property type="match status" value="2"/>
</dbReference>
<protein>
    <recommendedName>
        <fullName evidence="4">RRM domain-containing protein</fullName>
    </recommendedName>
</protein>
<dbReference type="Proteomes" id="UP001175271">
    <property type="component" value="Unassembled WGS sequence"/>
</dbReference>
<reference evidence="5" key="1">
    <citation type="submission" date="2023-06" db="EMBL/GenBank/DDBJ databases">
        <title>Genomic analysis of the entomopathogenic nematode Steinernema hermaphroditum.</title>
        <authorList>
            <person name="Schwarz E.M."/>
            <person name="Heppert J.K."/>
            <person name="Baniya A."/>
            <person name="Schwartz H.T."/>
            <person name="Tan C.-H."/>
            <person name="Antoshechkin I."/>
            <person name="Sternberg P.W."/>
            <person name="Goodrich-Blair H."/>
            <person name="Dillman A.R."/>
        </authorList>
    </citation>
    <scope>NUCLEOTIDE SEQUENCE</scope>
    <source>
        <strain evidence="5">PS9179</strain>
        <tissue evidence="5">Whole animal</tissue>
    </source>
</reference>
<dbReference type="EMBL" id="JAUCMV010000002">
    <property type="protein sequence ID" value="KAK0419440.1"/>
    <property type="molecule type" value="Genomic_DNA"/>
</dbReference>
<evidence type="ECO:0000256" key="3">
    <source>
        <dbReference type="PROSITE-ProRule" id="PRU00176"/>
    </source>
</evidence>
<sequence>MTSHGVQEADHMKNLYVKNFGSEFSQHDLESLFAPFGTIASLAIMKDEAGRSKGFGFVSFGTQAEAEKAIKELNGKELPSGKTLTVVPAQKKEDRAAMLRQQKTKSTVFVNRVPTSVSEQQIKEFFSQHGEVVAVRRAKFPNGAPKQYALVTFRHASDAQVAAEHMNGSILVNSSIRVEMVKEKAEVNLGPQPIPAVQNLLQTIAYHNWAMAMQPVMLVHPC</sequence>
<feature type="domain" description="RRM" evidence="4">
    <location>
        <begin position="13"/>
        <end position="91"/>
    </location>
</feature>
<feature type="domain" description="RRM" evidence="4">
    <location>
        <begin position="106"/>
        <end position="183"/>
    </location>
</feature>
<evidence type="ECO:0000259" key="4">
    <source>
        <dbReference type="PROSITE" id="PS50102"/>
    </source>
</evidence>
<proteinExistence type="predicted"/>
<dbReference type="Gene3D" id="3.30.70.330">
    <property type="match status" value="2"/>
</dbReference>
<dbReference type="InterPro" id="IPR012677">
    <property type="entry name" value="Nucleotide-bd_a/b_plait_sf"/>
</dbReference>
<dbReference type="SUPFAM" id="SSF54928">
    <property type="entry name" value="RNA-binding domain, RBD"/>
    <property type="match status" value="2"/>
</dbReference>
<dbReference type="PROSITE" id="PS50102">
    <property type="entry name" value="RRM"/>
    <property type="match status" value="2"/>
</dbReference>
<dbReference type="PANTHER" id="PTHR24012">
    <property type="entry name" value="RNA BINDING PROTEIN"/>
    <property type="match status" value="1"/>
</dbReference>
<dbReference type="Pfam" id="PF00076">
    <property type="entry name" value="RRM_1"/>
    <property type="match status" value="2"/>
</dbReference>
<organism evidence="5 6">
    <name type="scientific">Steinernema hermaphroditum</name>
    <dbReference type="NCBI Taxonomy" id="289476"/>
    <lineage>
        <taxon>Eukaryota</taxon>
        <taxon>Metazoa</taxon>
        <taxon>Ecdysozoa</taxon>
        <taxon>Nematoda</taxon>
        <taxon>Chromadorea</taxon>
        <taxon>Rhabditida</taxon>
        <taxon>Tylenchina</taxon>
        <taxon>Panagrolaimomorpha</taxon>
        <taxon>Strongyloidoidea</taxon>
        <taxon>Steinernematidae</taxon>
        <taxon>Steinernema</taxon>
    </lineage>
</organism>
<dbReference type="InterPro" id="IPR035979">
    <property type="entry name" value="RBD_domain_sf"/>
</dbReference>
<keyword evidence="2 3" id="KW-0694">RNA-binding</keyword>
<keyword evidence="6" id="KW-1185">Reference proteome</keyword>
<name>A0AA39I7U7_9BILA</name>
<dbReference type="GO" id="GO:0003723">
    <property type="term" value="F:RNA binding"/>
    <property type="evidence" value="ECO:0007669"/>
    <property type="project" value="UniProtKB-UniRule"/>
</dbReference>